<evidence type="ECO:0000313" key="2">
    <source>
        <dbReference type="Proteomes" id="UP000324222"/>
    </source>
</evidence>
<keyword evidence="2" id="KW-1185">Reference proteome</keyword>
<comment type="caution">
    <text evidence="1">The sequence shown here is derived from an EMBL/GenBank/DDBJ whole genome shotgun (WGS) entry which is preliminary data.</text>
</comment>
<sequence>MKSASALCNSINVFHFGLELDGVEFKQMLLAKTDTQTPLVQRRSGQAGLPQLMMYGTAARPLAPRWAVRAASAVLDVARAWRPLN</sequence>
<name>A0A5B7JSH0_PORTR</name>
<gene>
    <name evidence="1" type="ORF">E2C01_092833</name>
</gene>
<proteinExistence type="predicted"/>
<organism evidence="1 2">
    <name type="scientific">Portunus trituberculatus</name>
    <name type="common">Swimming crab</name>
    <name type="synonym">Neptunus trituberculatus</name>
    <dbReference type="NCBI Taxonomy" id="210409"/>
    <lineage>
        <taxon>Eukaryota</taxon>
        <taxon>Metazoa</taxon>
        <taxon>Ecdysozoa</taxon>
        <taxon>Arthropoda</taxon>
        <taxon>Crustacea</taxon>
        <taxon>Multicrustacea</taxon>
        <taxon>Malacostraca</taxon>
        <taxon>Eumalacostraca</taxon>
        <taxon>Eucarida</taxon>
        <taxon>Decapoda</taxon>
        <taxon>Pleocyemata</taxon>
        <taxon>Brachyura</taxon>
        <taxon>Eubrachyura</taxon>
        <taxon>Portunoidea</taxon>
        <taxon>Portunidae</taxon>
        <taxon>Portuninae</taxon>
        <taxon>Portunus</taxon>
    </lineage>
</organism>
<protein>
    <submittedName>
        <fullName evidence="1">Uncharacterized protein</fullName>
    </submittedName>
</protein>
<dbReference type="Proteomes" id="UP000324222">
    <property type="component" value="Unassembled WGS sequence"/>
</dbReference>
<dbReference type="AlphaFoldDB" id="A0A5B7JSH0"/>
<evidence type="ECO:0000313" key="1">
    <source>
        <dbReference type="EMBL" id="MPC97515.1"/>
    </source>
</evidence>
<reference evidence="1 2" key="1">
    <citation type="submission" date="2019-05" db="EMBL/GenBank/DDBJ databases">
        <title>Another draft genome of Portunus trituberculatus and its Hox gene families provides insights of decapod evolution.</title>
        <authorList>
            <person name="Jeong J.-H."/>
            <person name="Song I."/>
            <person name="Kim S."/>
            <person name="Choi T."/>
            <person name="Kim D."/>
            <person name="Ryu S."/>
            <person name="Kim W."/>
        </authorList>
    </citation>
    <scope>NUCLEOTIDE SEQUENCE [LARGE SCALE GENOMIC DNA]</scope>
    <source>
        <tissue evidence="1">Muscle</tissue>
    </source>
</reference>
<accession>A0A5B7JSH0</accession>
<dbReference type="EMBL" id="VSRR010110350">
    <property type="protein sequence ID" value="MPC97515.1"/>
    <property type="molecule type" value="Genomic_DNA"/>
</dbReference>